<keyword evidence="1" id="KW-0863">Zinc-finger</keyword>
<dbReference type="OrthoDB" id="407106at2759"/>
<evidence type="ECO:0000259" key="2">
    <source>
        <dbReference type="PROSITE" id="PS50157"/>
    </source>
</evidence>
<reference evidence="3 4" key="1">
    <citation type="journal article" date="2010" name="Science">
        <title>Genomic comparison of the ants Camponotus floridanus and Harpegnathos saltator.</title>
        <authorList>
            <person name="Bonasio R."/>
            <person name="Zhang G."/>
            <person name="Ye C."/>
            <person name="Mutti N.S."/>
            <person name="Fang X."/>
            <person name="Qin N."/>
            <person name="Donahue G."/>
            <person name="Yang P."/>
            <person name="Li Q."/>
            <person name="Li C."/>
            <person name="Zhang P."/>
            <person name="Huang Z."/>
            <person name="Berger S.L."/>
            <person name="Reinberg D."/>
            <person name="Wang J."/>
            <person name="Liebig J."/>
        </authorList>
    </citation>
    <scope>NUCLEOTIDE SEQUENCE [LARGE SCALE GENOMIC DNA]</scope>
    <source>
        <strain evidence="3 4">R22 G/1</strain>
    </source>
</reference>
<dbReference type="InParanoid" id="E2BJA3"/>
<accession>E2BJA3</accession>
<keyword evidence="4" id="KW-1185">Reference proteome</keyword>
<dbReference type="Pfam" id="PF00096">
    <property type="entry name" value="zf-C2H2"/>
    <property type="match status" value="1"/>
</dbReference>
<gene>
    <name evidence="3" type="ORF">EAI_10041</name>
</gene>
<dbReference type="SUPFAM" id="SSF57667">
    <property type="entry name" value="beta-beta-alpha zinc fingers"/>
    <property type="match status" value="1"/>
</dbReference>
<dbReference type="InterPro" id="IPR013087">
    <property type="entry name" value="Znf_C2H2_type"/>
</dbReference>
<dbReference type="AlphaFoldDB" id="E2BJA3"/>
<evidence type="ECO:0000313" key="4">
    <source>
        <dbReference type="Proteomes" id="UP000008237"/>
    </source>
</evidence>
<sequence length="134" mass="15584">MIAATHSVNLCGVVTANLEVPVIYEVTQCDWPPQRSRRVHDMSDELLVTELEPFDFIPAKLVHPCPTCGRTFKRKNSLSRHLLYACGQNPRFKCPYCRYRCNLRSNVYRHVRTSHKRREVIALDVVRHCANKPH</sequence>
<evidence type="ECO:0000256" key="1">
    <source>
        <dbReference type="PROSITE-ProRule" id="PRU00042"/>
    </source>
</evidence>
<protein>
    <submittedName>
        <fullName evidence="3">Longitudinals lacking protein, isoforms A/B/D/L</fullName>
    </submittedName>
</protein>
<dbReference type="PROSITE" id="PS00028">
    <property type="entry name" value="ZINC_FINGER_C2H2_1"/>
    <property type="match status" value="1"/>
</dbReference>
<dbReference type="Gene3D" id="3.30.160.60">
    <property type="entry name" value="Classic Zinc Finger"/>
    <property type="match status" value="1"/>
</dbReference>
<dbReference type="PROSITE" id="PS50157">
    <property type="entry name" value="ZINC_FINGER_C2H2_2"/>
    <property type="match status" value="1"/>
</dbReference>
<name>E2BJA3_HARSA</name>
<proteinExistence type="predicted"/>
<dbReference type="SMART" id="SM00355">
    <property type="entry name" value="ZnF_C2H2"/>
    <property type="match status" value="2"/>
</dbReference>
<dbReference type="InterPro" id="IPR036236">
    <property type="entry name" value="Znf_C2H2_sf"/>
</dbReference>
<dbReference type="GO" id="GO:0008270">
    <property type="term" value="F:zinc ion binding"/>
    <property type="evidence" value="ECO:0007669"/>
    <property type="project" value="UniProtKB-KW"/>
</dbReference>
<organism evidence="4">
    <name type="scientific">Harpegnathos saltator</name>
    <name type="common">Jerdon's jumping ant</name>
    <dbReference type="NCBI Taxonomy" id="610380"/>
    <lineage>
        <taxon>Eukaryota</taxon>
        <taxon>Metazoa</taxon>
        <taxon>Ecdysozoa</taxon>
        <taxon>Arthropoda</taxon>
        <taxon>Hexapoda</taxon>
        <taxon>Insecta</taxon>
        <taxon>Pterygota</taxon>
        <taxon>Neoptera</taxon>
        <taxon>Endopterygota</taxon>
        <taxon>Hymenoptera</taxon>
        <taxon>Apocrita</taxon>
        <taxon>Aculeata</taxon>
        <taxon>Formicoidea</taxon>
        <taxon>Formicidae</taxon>
        <taxon>Ponerinae</taxon>
        <taxon>Ponerini</taxon>
        <taxon>Harpegnathos</taxon>
    </lineage>
</organism>
<keyword evidence="1" id="KW-0862">Zinc</keyword>
<feature type="domain" description="C2H2-type" evidence="2">
    <location>
        <begin position="63"/>
        <end position="90"/>
    </location>
</feature>
<dbReference type="EMBL" id="GL448558">
    <property type="protein sequence ID" value="EFN84253.1"/>
    <property type="molecule type" value="Genomic_DNA"/>
</dbReference>
<dbReference type="Proteomes" id="UP000008237">
    <property type="component" value="Unassembled WGS sequence"/>
</dbReference>
<evidence type="ECO:0000313" key="3">
    <source>
        <dbReference type="EMBL" id="EFN84253.1"/>
    </source>
</evidence>
<keyword evidence="1" id="KW-0479">Metal-binding</keyword>